<evidence type="ECO:0000313" key="2">
    <source>
        <dbReference type="EMBL" id="KAH3734379.1"/>
    </source>
</evidence>
<evidence type="ECO:0000256" key="1">
    <source>
        <dbReference type="SAM" id="MobiDB-lite"/>
    </source>
</evidence>
<dbReference type="Proteomes" id="UP000828390">
    <property type="component" value="Unassembled WGS sequence"/>
</dbReference>
<name>A0A9D4HVJ4_DREPO</name>
<gene>
    <name evidence="2" type="ORF">DPMN_040818</name>
</gene>
<keyword evidence="3" id="KW-1185">Reference proteome</keyword>
<accession>A0A9D4HVJ4</accession>
<protein>
    <submittedName>
        <fullName evidence="2">Uncharacterized protein</fullName>
    </submittedName>
</protein>
<reference evidence="2" key="2">
    <citation type="submission" date="2020-11" db="EMBL/GenBank/DDBJ databases">
        <authorList>
            <person name="McCartney M.A."/>
            <person name="Auch B."/>
            <person name="Kono T."/>
            <person name="Mallez S."/>
            <person name="Becker A."/>
            <person name="Gohl D.M."/>
            <person name="Silverstein K.A.T."/>
            <person name="Koren S."/>
            <person name="Bechman K.B."/>
            <person name="Herman A."/>
            <person name="Abrahante J.E."/>
            <person name="Garbe J."/>
        </authorList>
    </citation>
    <scope>NUCLEOTIDE SEQUENCE</scope>
    <source>
        <strain evidence="2">Duluth1</strain>
        <tissue evidence="2">Whole animal</tissue>
    </source>
</reference>
<proteinExistence type="predicted"/>
<reference evidence="2" key="1">
    <citation type="journal article" date="2019" name="bioRxiv">
        <title>The Genome of the Zebra Mussel, Dreissena polymorpha: A Resource for Invasive Species Research.</title>
        <authorList>
            <person name="McCartney M.A."/>
            <person name="Auch B."/>
            <person name="Kono T."/>
            <person name="Mallez S."/>
            <person name="Zhang Y."/>
            <person name="Obille A."/>
            <person name="Becker A."/>
            <person name="Abrahante J.E."/>
            <person name="Garbe J."/>
            <person name="Badalamenti J.P."/>
            <person name="Herman A."/>
            <person name="Mangelson H."/>
            <person name="Liachko I."/>
            <person name="Sullivan S."/>
            <person name="Sone E.D."/>
            <person name="Koren S."/>
            <person name="Silverstein K.A.T."/>
            <person name="Beckman K.B."/>
            <person name="Gohl D.M."/>
        </authorList>
    </citation>
    <scope>NUCLEOTIDE SEQUENCE</scope>
    <source>
        <strain evidence="2">Duluth1</strain>
        <tissue evidence="2">Whole animal</tissue>
    </source>
</reference>
<evidence type="ECO:0000313" key="3">
    <source>
        <dbReference type="Proteomes" id="UP000828390"/>
    </source>
</evidence>
<feature type="region of interest" description="Disordered" evidence="1">
    <location>
        <begin position="1"/>
        <end position="21"/>
    </location>
</feature>
<organism evidence="2 3">
    <name type="scientific">Dreissena polymorpha</name>
    <name type="common">Zebra mussel</name>
    <name type="synonym">Mytilus polymorpha</name>
    <dbReference type="NCBI Taxonomy" id="45954"/>
    <lineage>
        <taxon>Eukaryota</taxon>
        <taxon>Metazoa</taxon>
        <taxon>Spiralia</taxon>
        <taxon>Lophotrochozoa</taxon>
        <taxon>Mollusca</taxon>
        <taxon>Bivalvia</taxon>
        <taxon>Autobranchia</taxon>
        <taxon>Heteroconchia</taxon>
        <taxon>Euheterodonta</taxon>
        <taxon>Imparidentia</taxon>
        <taxon>Neoheterodontei</taxon>
        <taxon>Myida</taxon>
        <taxon>Dreissenoidea</taxon>
        <taxon>Dreissenidae</taxon>
        <taxon>Dreissena</taxon>
    </lineage>
</organism>
<dbReference type="AlphaFoldDB" id="A0A9D4HVJ4"/>
<dbReference type="EMBL" id="JAIWYP010000011">
    <property type="protein sequence ID" value="KAH3734379.1"/>
    <property type="molecule type" value="Genomic_DNA"/>
</dbReference>
<comment type="caution">
    <text evidence="2">The sequence shown here is derived from an EMBL/GenBank/DDBJ whole genome shotgun (WGS) entry which is preliminary data.</text>
</comment>
<feature type="compositionally biased region" description="Basic and acidic residues" evidence="1">
    <location>
        <begin position="1"/>
        <end position="17"/>
    </location>
</feature>
<sequence length="61" mass="6855">MVFEGVHENGGKHEARTQPDLTSFVTGTGLDDFPLSWTLAYNPSQNCCARPMNCLLNRNWL</sequence>